<name>H3ZG95_9ALTE</name>
<dbReference type="PANTHER" id="PTHR47050:SF1">
    <property type="entry name" value="TETRATRICOPEPTIDE REPEAT PROTEIN 24-LIKE"/>
    <property type="match status" value="1"/>
</dbReference>
<dbReference type="AlphaFoldDB" id="H3ZG95"/>
<proteinExistence type="predicted"/>
<dbReference type="EMBL" id="AHTH01000039">
    <property type="protein sequence ID" value="EHR40415.1"/>
    <property type="molecule type" value="Genomic_DNA"/>
</dbReference>
<dbReference type="Gene3D" id="1.25.40.10">
    <property type="entry name" value="Tetratricopeptide repeat domain"/>
    <property type="match status" value="1"/>
</dbReference>
<keyword evidence="3" id="KW-1185">Reference proteome</keyword>
<accession>H3ZG95</accession>
<keyword evidence="1" id="KW-0812">Transmembrane</keyword>
<organism evidence="2 3">
    <name type="scientific">Alishewanella jeotgali KCTC 22429</name>
    <dbReference type="NCBI Taxonomy" id="1129374"/>
    <lineage>
        <taxon>Bacteria</taxon>
        <taxon>Pseudomonadati</taxon>
        <taxon>Pseudomonadota</taxon>
        <taxon>Gammaproteobacteria</taxon>
        <taxon>Alteromonadales</taxon>
        <taxon>Alteromonadaceae</taxon>
        <taxon>Alishewanella</taxon>
    </lineage>
</organism>
<gene>
    <name evidence="2" type="ORF">AJE_11959</name>
</gene>
<dbReference type="InterPro" id="IPR011990">
    <property type="entry name" value="TPR-like_helical_dom_sf"/>
</dbReference>
<dbReference type="eggNOG" id="COG0457">
    <property type="taxonomic scope" value="Bacteria"/>
</dbReference>
<keyword evidence="1" id="KW-1133">Transmembrane helix</keyword>
<dbReference type="STRING" id="1129374.AJE_11959"/>
<comment type="caution">
    <text evidence="2">The sequence shown here is derived from an EMBL/GenBank/DDBJ whole genome shotgun (WGS) entry which is preliminary data.</text>
</comment>
<keyword evidence="1" id="KW-0472">Membrane</keyword>
<dbReference type="InterPro" id="IPR024812">
    <property type="entry name" value="TPR_24"/>
</dbReference>
<dbReference type="PATRIC" id="fig|1129374.4.peg.2376"/>
<dbReference type="Proteomes" id="UP000012046">
    <property type="component" value="Unassembled WGS sequence"/>
</dbReference>
<dbReference type="PANTHER" id="PTHR47050">
    <property type="entry name" value="TETRATRICOPEPTIDE REPEAT PROTEIN 24"/>
    <property type="match status" value="1"/>
</dbReference>
<protein>
    <submittedName>
        <fullName evidence="2">Diguanylate cyclase</fullName>
    </submittedName>
</protein>
<evidence type="ECO:0000256" key="1">
    <source>
        <dbReference type="SAM" id="Phobius"/>
    </source>
</evidence>
<reference evidence="2 3" key="1">
    <citation type="journal article" date="2012" name="J. Bacteriol.">
        <title>Genome Sequence of Extracellular-Protease-Producing Alishewanella jeotgali Isolated from Traditional Korean Fermented Seafood.</title>
        <authorList>
            <person name="Jung J."/>
            <person name="Chun J."/>
            <person name="Park W."/>
        </authorList>
    </citation>
    <scope>NUCLEOTIDE SEQUENCE [LARGE SCALE GENOMIC DNA]</scope>
    <source>
        <strain evidence="2 3">KCTC 22429</strain>
    </source>
</reference>
<sequence>MLGSMFRYHFLLLAISAAIIFSSSFPVWAQTLVVPEWLQQLDAQKHRSPESVLEQLQQQQDVFVDLTKTQQAFWLNIEATVYSHLGRYPEQQQAAQRGLALLEEQPSLLQVELLLELGYAREMQLALTEALNLYRQASDTAIALENNKLRIRAMVNIAAIDTLQDRDQQALQALKQAYQEASTLQDKELLAEVNAQLGLMYSSLAFEQEAQQFLEQALTLYDELGWQRNKVTVLYNLARNYSYLENFELALQSFDRMLQSAQIANDLLSMYYAYSGLAITSNEMGRPQIALNYMEKAEEYLNVIQSAYYLSGHHYEKALIYQKLQQNSLALQQLQLSEEYLQKLEHDDPGNMLLALQLLKSELLAEQGQYQRAYQNLQAFVRGFQQFRDKENEIELAKLRMGFEAERELARQTLLEQELQVKALRLAEINRARQIQWMWLAIAMGIIALILALFMLVRKNQQQRRKLELTKQEKS</sequence>
<feature type="transmembrane region" description="Helical" evidence="1">
    <location>
        <begin position="437"/>
        <end position="457"/>
    </location>
</feature>
<evidence type="ECO:0000313" key="2">
    <source>
        <dbReference type="EMBL" id="EHR40415.1"/>
    </source>
</evidence>
<dbReference type="SUPFAM" id="SSF48452">
    <property type="entry name" value="TPR-like"/>
    <property type="match status" value="2"/>
</dbReference>
<evidence type="ECO:0000313" key="3">
    <source>
        <dbReference type="Proteomes" id="UP000012046"/>
    </source>
</evidence>